<comment type="caution">
    <text evidence="2">The sequence shown here is derived from an EMBL/GenBank/DDBJ whole genome shotgun (WGS) entry which is preliminary data.</text>
</comment>
<organism evidence="2 3">
    <name type="scientific">Rhodohalobacter barkolensis</name>
    <dbReference type="NCBI Taxonomy" id="2053187"/>
    <lineage>
        <taxon>Bacteria</taxon>
        <taxon>Pseudomonadati</taxon>
        <taxon>Balneolota</taxon>
        <taxon>Balneolia</taxon>
        <taxon>Balneolales</taxon>
        <taxon>Balneolaceae</taxon>
        <taxon>Rhodohalobacter</taxon>
    </lineage>
</organism>
<proteinExistence type="predicted"/>
<dbReference type="SUPFAM" id="SSF55729">
    <property type="entry name" value="Acyl-CoA N-acyltransferases (Nat)"/>
    <property type="match status" value="1"/>
</dbReference>
<dbReference type="Proteomes" id="UP000233398">
    <property type="component" value="Unassembled WGS sequence"/>
</dbReference>
<protein>
    <submittedName>
        <fullName evidence="2">GNAT family N-acetyltransferase</fullName>
    </submittedName>
</protein>
<dbReference type="Gene3D" id="3.40.630.30">
    <property type="match status" value="1"/>
</dbReference>
<dbReference type="GO" id="GO:0016747">
    <property type="term" value="F:acyltransferase activity, transferring groups other than amino-acyl groups"/>
    <property type="evidence" value="ECO:0007669"/>
    <property type="project" value="InterPro"/>
</dbReference>
<keyword evidence="2" id="KW-0808">Transferase</keyword>
<accession>A0A2N0VFD4</accession>
<evidence type="ECO:0000313" key="3">
    <source>
        <dbReference type="Proteomes" id="UP000233398"/>
    </source>
</evidence>
<dbReference type="RefSeq" id="WP_101073964.1">
    <property type="nucleotide sequence ID" value="NZ_PISP01000004.1"/>
</dbReference>
<dbReference type="InterPro" id="IPR016181">
    <property type="entry name" value="Acyl_CoA_acyltransferase"/>
</dbReference>
<reference evidence="2 3" key="1">
    <citation type="submission" date="2017-11" db="EMBL/GenBank/DDBJ databases">
        <title>Rhodohalobacter 15182 sp. nov., isolated from a salt lake.</title>
        <authorList>
            <person name="Han S."/>
        </authorList>
    </citation>
    <scope>NUCLEOTIDE SEQUENCE [LARGE SCALE GENOMIC DNA]</scope>
    <source>
        <strain evidence="2 3">15182</strain>
    </source>
</reference>
<dbReference type="EMBL" id="PISP01000004">
    <property type="protein sequence ID" value="PKD42911.1"/>
    <property type="molecule type" value="Genomic_DNA"/>
</dbReference>
<feature type="domain" description="N-acetyltransferase" evidence="1">
    <location>
        <begin position="17"/>
        <end position="196"/>
    </location>
</feature>
<evidence type="ECO:0000259" key="1">
    <source>
        <dbReference type="PROSITE" id="PS51186"/>
    </source>
</evidence>
<gene>
    <name evidence="2" type="ORF">CWD77_12725</name>
</gene>
<sequence length="196" mass="23059">MLIKKTVHGSQIKPYLKQIGELRINVFREFPYLYDGSAEYEQEYLKKYIDSDESIAAMVLDDDQLVGVSTGIPLSDESYDFKKPFSENGYNLQNIYYCGESVLLPSYRGLGLYSHFFSERENYAKSLDRFELITFCAVDRDPNHPLRPDNYTPLDPVWEKYGYRKAPQLIARFPWKDIDETEETQKELVFWTKQLT</sequence>
<dbReference type="AlphaFoldDB" id="A0A2N0VFD4"/>
<name>A0A2N0VFD4_9BACT</name>
<evidence type="ECO:0000313" key="2">
    <source>
        <dbReference type="EMBL" id="PKD42911.1"/>
    </source>
</evidence>
<dbReference type="OrthoDB" id="187903at2"/>
<dbReference type="PROSITE" id="PS51186">
    <property type="entry name" value="GNAT"/>
    <property type="match status" value="1"/>
</dbReference>
<dbReference type="InterPro" id="IPR000182">
    <property type="entry name" value="GNAT_dom"/>
</dbReference>
<keyword evidence="3" id="KW-1185">Reference proteome</keyword>